<dbReference type="EC" id="2.5.1.74" evidence="7"/>
<evidence type="ECO:0000313" key="7">
    <source>
        <dbReference type="EMBL" id="QIK51716.1"/>
    </source>
</evidence>
<feature type="transmembrane region" description="Helical" evidence="6">
    <location>
        <begin position="39"/>
        <end position="58"/>
    </location>
</feature>
<dbReference type="AlphaFoldDB" id="A0A6G7WHK0"/>
<feature type="transmembrane region" description="Helical" evidence="6">
    <location>
        <begin position="184"/>
        <end position="206"/>
    </location>
</feature>
<dbReference type="InterPro" id="IPR026046">
    <property type="entry name" value="UBIAD1"/>
</dbReference>
<keyword evidence="5 6" id="KW-0472">Membrane</keyword>
<dbReference type="Proteomes" id="UP000501830">
    <property type="component" value="Chromosome"/>
</dbReference>
<protein>
    <submittedName>
        <fullName evidence="7">1,4-dihydroxy-2-naphthoate polyprenyltransferase</fullName>
        <ecNumber evidence="7">2.5.1.74</ecNumber>
    </submittedName>
</protein>
<evidence type="ECO:0000256" key="2">
    <source>
        <dbReference type="ARBA" id="ARBA00022679"/>
    </source>
</evidence>
<dbReference type="PANTHER" id="PTHR13929:SF0">
    <property type="entry name" value="UBIA PRENYLTRANSFERASE DOMAIN-CONTAINING PROTEIN 1"/>
    <property type="match status" value="1"/>
</dbReference>
<dbReference type="KEGG" id="jpo:G7058_06540"/>
<dbReference type="InterPro" id="IPR000537">
    <property type="entry name" value="UbiA_prenyltransferase"/>
</dbReference>
<dbReference type="PANTHER" id="PTHR13929">
    <property type="entry name" value="1,4-DIHYDROXY-2-NAPHTHOATE OCTAPRENYLTRANSFERASE"/>
    <property type="match status" value="1"/>
</dbReference>
<evidence type="ECO:0000256" key="6">
    <source>
        <dbReference type="SAM" id="Phobius"/>
    </source>
</evidence>
<feature type="transmembrane region" description="Helical" evidence="6">
    <location>
        <begin position="239"/>
        <end position="268"/>
    </location>
</feature>
<dbReference type="GO" id="GO:0016020">
    <property type="term" value="C:membrane"/>
    <property type="evidence" value="ECO:0007669"/>
    <property type="project" value="UniProtKB-SubCell"/>
</dbReference>
<keyword evidence="4 6" id="KW-1133">Transmembrane helix</keyword>
<gene>
    <name evidence="7" type="primary">menA</name>
    <name evidence="7" type="ORF">G7058_06540</name>
</gene>
<evidence type="ECO:0000256" key="5">
    <source>
        <dbReference type="ARBA" id="ARBA00023136"/>
    </source>
</evidence>
<accession>A0A6G7WHK0</accession>
<dbReference type="GO" id="GO:0046428">
    <property type="term" value="F:1,4-dihydroxy-2-naphthoate polyprenyltransferase activity"/>
    <property type="evidence" value="ECO:0007669"/>
    <property type="project" value="UniProtKB-EC"/>
</dbReference>
<dbReference type="GO" id="GO:0009234">
    <property type="term" value="P:menaquinone biosynthetic process"/>
    <property type="evidence" value="ECO:0007669"/>
    <property type="project" value="TreeGrafter"/>
</dbReference>
<organism evidence="7 8">
    <name type="scientific">Jeotgalibaca porci</name>
    <dbReference type="NCBI Taxonomy" id="1868793"/>
    <lineage>
        <taxon>Bacteria</taxon>
        <taxon>Bacillati</taxon>
        <taxon>Bacillota</taxon>
        <taxon>Bacilli</taxon>
        <taxon>Lactobacillales</taxon>
        <taxon>Carnobacteriaceae</taxon>
        <taxon>Jeotgalibaca</taxon>
    </lineage>
</organism>
<evidence type="ECO:0000256" key="3">
    <source>
        <dbReference type="ARBA" id="ARBA00022692"/>
    </source>
</evidence>
<evidence type="ECO:0000313" key="8">
    <source>
        <dbReference type="Proteomes" id="UP000501830"/>
    </source>
</evidence>
<feature type="transmembrane region" description="Helical" evidence="6">
    <location>
        <begin position="16"/>
        <end position="33"/>
    </location>
</feature>
<reference evidence="7 8" key="1">
    <citation type="journal article" date="2017" name="Int. J. Syst. Evol. Microbiol.">
        <title>Jeotgalibaca porci sp. nov. and Jeotgalibaca arthritidis sp. nov., isolated from pigs, and emended description of the genus Jeotgalibaca.</title>
        <authorList>
            <person name="Zamora L."/>
            <person name="Perez-Sancho M."/>
            <person name="Dominguez L."/>
            <person name="Fernandez-Garayzabal J.F."/>
            <person name="Vela A.I."/>
        </authorList>
    </citation>
    <scope>NUCLEOTIDE SEQUENCE [LARGE SCALE GENOMIC DNA]</scope>
    <source>
        <strain evidence="7 8">CCUG 69148</strain>
    </source>
</reference>
<proteinExistence type="predicted"/>
<dbReference type="CDD" id="cd13962">
    <property type="entry name" value="PT_UbiA_UBIAD1"/>
    <property type="match status" value="1"/>
</dbReference>
<dbReference type="NCBIfam" id="NF004752">
    <property type="entry name" value="PRK06080.1-4"/>
    <property type="match status" value="1"/>
</dbReference>
<dbReference type="EMBL" id="CP049889">
    <property type="protein sequence ID" value="QIK51716.1"/>
    <property type="molecule type" value="Genomic_DNA"/>
</dbReference>
<dbReference type="NCBIfam" id="NF009926">
    <property type="entry name" value="PRK13387.1"/>
    <property type="match status" value="1"/>
</dbReference>
<sequence length="312" mass="34434">MTLAIFLELVEIKTKLASLFPFLLGVLYAGYYFEAFNPINTVLFFVAMLVFDMATTAINNTMDYVKAKNLAYRDEENIIGIAGLNVKKVTLLIIGMITFAAVLGLVLTARTSLLLLVIGAVCFTVGILYTFGPFPISRMPLGEVLSGLTMGFGIFFIAVLINVADVQLATVAIAWPQFVVTGNLISVLAVFLSSLPLVFTIANIMLANNTCDFETDISNHRYTLVYYIGKEMAVKIYGWLYMGVYVAIVLAVVLGFMTPWMLGVLVTFPIVRKNVRRFTAKQVKSETFALALINMVVIHVTQIIMLILGIIF</sequence>
<name>A0A6G7WHK0_9LACT</name>
<feature type="transmembrane region" description="Helical" evidence="6">
    <location>
        <begin position="113"/>
        <end position="132"/>
    </location>
</feature>
<feature type="transmembrane region" description="Helical" evidence="6">
    <location>
        <begin position="288"/>
        <end position="311"/>
    </location>
</feature>
<dbReference type="RefSeq" id="WP_166062776.1">
    <property type="nucleotide sequence ID" value="NZ_CP049889.1"/>
</dbReference>
<dbReference type="Pfam" id="PF01040">
    <property type="entry name" value="UbiA"/>
    <property type="match status" value="1"/>
</dbReference>
<evidence type="ECO:0000256" key="1">
    <source>
        <dbReference type="ARBA" id="ARBA00004141"/>
    </source>
</evidence>
<comment type="subcellular location">
    <subcellularLocation>
        <location evidence="1">Membrane</location>
        <topology evidence="1">Multi-pass membrane protein</topology>
    </subcellularLocation>
</comment>
<keyword evidence="2 7" id="KW-0808">Transferase</keyword>
<keyword evidence="8" id="KW-1185">Reference proteome</keyword>
<dbReference type="GO" id="GO:0042371">
    <property type="term" value="P:vitamin K biosynthetic process"/>
    <property type="evidence" value="ECO:0007669"/>
    <property type="project" value="TreeGrafter"/>
</dbReference>
<keyword evidence="3 6" id="KW-0812">Transmembrane</keyword>
<feature type="transmembrane region" description="Helical" evidence="6">
    <location>
        <begin position="144"/>
        <end position="164"/>
    </location>
</feature>
<evidence type="ECO:0000256" key="4">
    <source>
        <dbReference type="ARBA" id="ARBA00022989"/>
    </source>
</evidence>
<feature type="transmembrane region" description="Helical" evidence="6">
    <location>
        <begin position="89"/>
        <end position="107"/>
    </location>
</feature>
<dbReference type="GeneID" id="94552934"/>